<feature type="domain" description="CopC" evidence="8">
    <location>
        <begin position="25"/>
        <end position="117"/>
    </location>
</feature>
<dbReference type="Proteomes" id="UP000252586">
    <property type="component" value="Unassembled WGS sequence"/>
</dbReference>
<dbReference type="GO" id="GO:0005507">
    <property type="term" value="F:copper ion binding"/>
    <property type="evidence" value="ECO:0007669"/>
    <property type="project" value="InterPro"/>
</dbReference>
<dbReference type="InterPro" id="IPR007348">
    <property type="entry name" value="CopC_dom"/>
</dbReference>
<dbReference type="OrthoDB" id="5242236at2"/>
<evidence type="ECO:0000256" key="1">
    <source>
        <dbReference type="ARBA" id="ARBA00004196"/>
    </source>
</evidence>
<protein>
    <recommendedName>
        <fullName evidence="8">CopC domain-containing protein</fullName>
    </recommendedName>
</protein>
<evidence type="ECO:0000256" key="4">
    <source>
        <dbReference type="ARBA" id="ARBA00023008"/>
    </source>
</evidence>
<feature type="signal peptide" evidence="7">
    <location>
        <begin position="1"/>
        <end position="23"/>
    </location>
</feature>
<dbReference type="GO" id="GO:0006825">
    <property type="term" value="P:copper ion transport"/>
    <property type="evidence" value="ECO:0007669"/>
    <property type="project" value="InterPro"/>
</dbReference>
<dbReference type="PANTHER" id="PTHR34820">
    <property type="entry name" value="INNER MEMBRANE PROTEIN YEBZ"/>
    <property type="match status" value="1"/>
</dbReference>
<keyword evidence="2" id="KW-0479">Metal-binding</keyword>
<feature type="transmembrane region" description="Helical" evidence="6">
    <location>
        <begin position="148"/>
        <end position="170"/>
    </location>
</feature>
<proteinExistence type="predicted"/>
<dbReference type="InterPro" id="IPR032694">
    <property type="entry name" value="CopC/D"/>
</dbReference>
<dbReference type="STRING" id="1210090.GCA_001613185_03483"/>
<accession>A0A366DNR1</accession>
<comment type="subcellular location">
    <subcellularLocation>
        <location evidence="1">Cell envelope</location>
    </subcellularLocation>
</comment>
<sequence>MRRALVAVLLALGFGLAATGVAAAHSAVVGSVPEEGEAIRVGPEWASVTFNEEIQPSFPSLTVVGPDENLWSKGEPVVEGRTVKVAVGALGPTGEYRLAYRVTSADGHVVGGYRVFTLTEQGTGTPGPRADGRTDEAQGGGDSGGIPVWVFVLGGVVLFGAGLAVALFGFSGGTKKR</sequence>
<dbReference type="GO" id="GO:0005886">
    <property type="term" value="C:plasma membrane"/>
    <property type="evidence" value="ECO:0007669"/>
    <property type="project" value="TreeGrafter"/>
</dbReference>
<dbReference type="EMBL" id="QNRE01000004">
    <property type="protein sequence ID" value="RBO91731.1"/>
    <property type="molecule type" value="Genomic_DNA"/>
</dbReference>
<dbReference type="Pfam" id="PF04234">
    <property type="entry name" value="CopC"/>
    <property type="match status" value="1"/>
</dbReference>
<evidence type="ECO:0000256" key="6">
    <source>
        <dbReference type="SAM" id="Phobius"/>
    </source>
</evidence>
<keyword evidence="6" id="KW-0472">Membrane</keyword>
<feature type="chain" id="PRO_5016628064" description="CopC domain-containing protein" evidence="7">
    <location>
        <begin position="24"/>
        <end position="177"/>
    </location>
</feature>
<feature type="region of interest" description="Disordered" evidence="5">
    <location>
        <begin position="120"/>
        <end position="141"/>
    </location>
</feature>
<evidence type="ECO:0000313" key="10">
    <source>
        <dbReference type="Proteomes" id="UP000252586"/>
    </source>
</evidence>
<evidence type="ECO:0000256" key="3">
    <source>
        <dbReference type="ARBA" id="ARBA00022729"/>
    </source>
</evidence>
<dbReference type="GO" id="GO:0030313">
    <property type="term" value="C:cell envelope"/>
    <property type="evidence" value="ECO:0007669"/>
    <property type="project" value="UniProtKB-SubCell"/>
</dbReference>
<comment type="caution">
    <text evidence="9">The sequence shown here is derived from an EMBL/GenBank/DDBJ whole genome shotgun (WGS) entry which is preliminary data.</text>
</comment>
<reference evidence="9 10" key="1">
    <citation type="submission" date="2018-06" db="EMBL/GenBank/DDBJ databases">
        <title>Genomic Encyclopedia of Type Strains, Phase IV (KMG-IV): sequencing the most valuable type-strain genomes for metagenomic binning, comparative biology and taxonomic classification.</title>
        <authorList>
            <person name="Goeker M."/>
        </authorList>
    </citation>
    <scope>NUCLEOTIDE SEQUENCE [LARGE SCALE GENOMIC DNA]</scope>
    <source>
        <strain evidence="9 10">DSM 44599</strain>
    </source>
</reference>
<gene>
    <name evidence="9" type="ORF">DFR74_104439</name>
</gene>
<evidence type="ECO:0000256" key="5">
    <source>
        <dbReference type="SAM" id="MobiDB-lite"/>
    </source>
</evidence>
<dbReference type="GO" id="GO:0042597">
    <property type="term" value="C:periplasmic space"/>
    <property type="evidence" value="ECO:0007669"/>
    <property type="project" value="InterPro"/>
</dbReference>
<keyword evidence="4" id="KW-0186">Copper</keyword>
<dbReference type="SUPFAM" id="SSF81296">
    <property type="entry name" value="E set domains"/>
    <property type="match status" value="1"/>
</dbReference>
<organism evidence="9 10">
    <name type="scientific">Nocardia puris</name>
    <dbReference type="NCBI Taxonomy" id="208602"/>
    <lineage>
        <taxon>Bacteria</taxon>
        <taxon>Bacillati</taxon>
        <taxon>Actinomycetota</taxon>
        <taxon>Actinomycetes</taxon>
        <taxon>Mycobacteriales</taxon>
        <taxon>Nocardiaceae</taxon>
        <taxon>Nocardia</taxon>
    </lineage>
</organism>
<dbReference type="RefSeq" id="WP_067509938.1">
    <property type="nucleotide sequence ID" value="NZ_CP107943.1"/>
</dbReference>
<dbReference type="AlphaFoldDB" id="A0A366DNR1"/>
<evidence type="ECO:0000256" key="7">
    <source>
        <dbReference type="SAM" id="SignalP"/>
    </source>
</evidence>
<name>A0A366DNR1_9NOCA</name>
<keyword evidence="3 7" id="KW-0732">Signal</keyword>
<evidence type="ECO:0000259" key="8">
    <source>
        <dbReference type="Pfam" id="PF04234"/>
    </source>
</evidence>
<dbReference type="PANTHER" id="PTHR34820:SF4">
    <property type="entry name" value="INNER MEMBRANE PROTEIN YEBZ"/>
    <property type="match status" value="1"/>
</dbReference>
<dbReference type="Gene3D" id="2.60.40.1220">
    <property type="match status" value="1"/>
</dbReference>
<keyword evidence="10" id="KW-1185">Reference proteome</keyword>
<keyword evidence="6" id="KW-0812">Transmembrane</keyword>
<dbReference type="GO" id="GO:0046688">
    <property type="term" value="P:response to copper ion"/>
    <property type="evidence" value="ECO:0007669"/>
    <property type="project" value="InterPro"/>
</dbReference>
<keyword evidence="6" id="KW-1133">Transmembrane helix</keyword>
<evidence type="ECO:0000313" key="9">
    <source>
        <dbReference type="EMBL" id="RBO91731.1"/>
    </source>
</evidence>
<dbReference type="InterPro" id="IPR014756">
    <property type="entry name" value="Ig_E-set"/>
</dbReference>
<dbReference type="InterPro" id="IPR014755">
    <property type="entry name" value="Cu-Rt/internalin_Ig-like"/>
</dbReference>
<evidence type="ECO:0000256" key="2">
    <source>
        <dbReference type="ARBA" id="ARBA00022723"/>
    </source>
</evidence>